<dbReference type="PANTHER" id="PTHR37534">
    <property type="entry name" value="TRANSCRIPTIONAL ACTIVATOR PROTEIN UGA3"/>
    <property type="match status" value="1"/>
</dbReference>
<keyword evidence="4" id="KW-0472">Membrane</keyword>
<feature type="region of interest" description="Disordered" evidence="3">
    <location>
        <begin position="1"/>
        <end position="20"/>
    </location>
</feature>
<dbReference type="SMART" id="SM00066">
    <property type="entry name" value="GAL4"/>
    <property type="match status" value="1"/>
</dbReference>
<dbReference type="AlphaFoldDB" id="A0A8E2E3B6"/>
<dbReference type="Pfam" id="PF11951">
    <property type="entry name" value="Fungal_trans_2"/>
    <property type="match status" value="1"/>
</dbReference>
<feature type="domain" description="Zn(2)-C6 fungal-type" evidence="5">
    <location>
        <begin position="19"/>
        <end position="49"/>
    </location>
</feature>
<gene>
    <name evidence="6" type="ORF">K432DRAFT_146539</name>
</gene>
<dbReference type="Proteomes" id="UP000250266">
    <property type="component" value="Unassembled WGS sequence"/>
</dbReference>
<dbReference type="GO" id="GO:0005634">
    <property type="term" value="C:nucleus"/>
    <property type="evidence" value="ECO:0007669"/>
    <property type="project" value="UniProtKB-SubCell"/>
</dbReference>
<evidence type="ECO:0000259" key="5">
    <source>
        <dbReference type="PROSITE" id="PS50048"/>
    </source>
</evidence>
<dbReference type="PROSITE" id="PS00463">
    <property type="entry name" value="ZN2_CY6_FUNGAL_1"/>
    <property type="match status" value="1"/>
</dbReference>
<dbReference type="InterPro" id="IPR036864">
    <property type="entry name" value="Zn2-C6_fun-type_DNA-bd_sf"/>
</dbReference>
<evidence type="ECO:0000256" key="1">
    <source>
        <dbReference type="ARBA" id="ARBA00004123"/>
    </source>
</evidence>
<evidence type="ECO:0000256" key="3">
    <source>
        <dbReference type="SAM" id="MobiDB-lite"/>
    </source>
</evidence>
<keyword evidence="7" id="KW-1185">Reference proteome</keyword>
<feature type="region of interest" description="Disordered" evidence="3">
    <location>
        <begin position="162"/>
        <end position="348"/>
    </location>
</feature>
<feature type="compositionally biased region" description="Polar residues" evidence="3">
    <location>
        <begin position="295"/>
        <end position="309"/>
    </location>
</feature>
<name>A0A8E2E3B6_9PEZI</name>
<dbReference type="GO" id="GO:0000981">
    <property type="term" value="F:DNA-binding transcription factor activity, RNA polymerase II-specific"/>
    <property type="evidence" value="ECO:0007669"/>
    <property type="project" value="InterPro"/>
</dbReference>
<organism evidence="6 7">
    <name type="scientific">Lepidopterella palustris CBS 459.81</name>
    <dbReference type="NCBI Taxonomy" id="1314670"/>
    <lineage>
        <taxon>Eukaryota</taxon>
        <taxon>Fungi</taxon>
        <taxon>Dikarya</taxon>
        <taxon>Ascomycota</taxon>
        <taxon>Pezizomycotina</taxon>
        <taxon>Dothideomycetes</taxon>
        <taxon>Pleosporomycetidae</taxon>
        <taxon>Mytilinidiales</taxon>
        <taxon>Argynnaceae</taxon>
        <taxon>Lepidopterella</taxon>
    </lineage>
</organism>
<feature type="compositionally biased region" description="Low complexity" evidence="3">
    <location>
        <begin position="201"/>
        <end position="211"/>
    </location>
</feature>
<protein>
    <recommendedName>
        <fullName evidence="5">Zn(2)-C6 fungal-type domain-containing protein</fullName>
    </recommendedName>
</protein>
<comment type="subcellular location">
    <subcellularLocation>
        <location evidence="1">Nucleus</location>
    </subcellularLocation>
</comment>
<dbReference type="GO" id="GO:0008270">
    <property type="term" value="F:zinc ion binding"/>
    <property type="evidence" value="ECO:0007669"/>
    <property type="project" value="InterPro"/>
</dbReference>
<dbReference type="PROSITE" id="PS50048">
    <property type="entry name" value="ZN2_CY6_FUNGAL_2"/>
    <property type="match status" value="1"/>
</dbReference>
<evidence type="ECO:0000313" key="7">
    <source>
        <dbReference type="Proteomes" id="UP000250266"/>
    </source>
</evidence>
<feature type="compositionally biased region" description="Pro residues" evidence="3">
    <location>
        <begin position="228"/>
        <end position="237"/>
    </location>
</feature>
<feature type="compositionally biased region" description="Polar residues" evidence="3">
    <location>
        <begin position="178"/>
        <end position="193"/>
    </location>
</feature>
<dbReference type="Gene3D" id="4.10.240.10">
    <property type="entry name" value="Zn(2)-C6 fungal-type DNA-binding domain"/>
    <property type="match status" value="1"/>
</dbReference>
<keyword evidence="4" id="KW-0812">Transmembrane</keyword>
<dbReference type="EMBL" id="KV745211">
    <property type="protein sequence ID" value="OCK76438.1"/>
    <property type="molecule type" value="Genomic_DNA"/>
</dbReference>
<evidence type="ECO:0000313" key="6">
    <source>
        <dbReference type="EMBL" id="OCK76438.1"/>
    </source>
</evidence>
<dbReference type="GO" id="GO:0000976">
    <property type="term" value="F:transcription cis-regulatory region binding"/>
    <property type="evidence" value="ECO:0007669"/>
    <property type="project" value="TreeGrafter"/>
</dbReference>
<dbReference type="Pfam" id="PF00172">
    <property type="entry name" value="Zn_clus"/>
    <property type="match status" value="1"/>
</dbReference>
<sequence>MPRPKKPGAAEPKKRSRNGCWPCKARKVKCGEEKPRCLNCERQGETCDYSIRLNWGGRTKKSTDSTSAGTSRSVTSSPHASTFSQADLFAGVNDGLAAYNHTPPPAHAPKPPNIFHYAKSQSNTSALSPDASMIDPELMRISQAQSHPIISAEAHLDQSQFMPSYDTLNPSRRGIPFNPTSAPVDSRLQNVQYRGNLDYPSPSASSFDSLSYNNGPGYASNSGVDSPRSPPAMPPPNRGGYSHDSPTTGSRPFGDILESPGHQSKRQKRSHSRESPTMTAGGLAKPEVGRHKNDGSLSVTDVYSPNQGPLTPYSPFMGTPLTPSSSVASEDASIRAPPRPTTNTQYPAPDLRRLSVNSLLTGPPGDNPSGYPEVHVRQYPIGDSSTTTYGFDLGHHDLDTPKNDDANAIAIFSPPAGSVGFANEGHYNSHTDSGYGGIRSKDIAFEKGGYYAKPVPIKISKSLEPLPQLLLENPMNLLYFHHFLNHTARILVPHDCEQNPFRNILPQMAVRDENILCLLLAFSASHRARLLSHPEPANRIAVWVQDVFPKLRRDLINNTEQISNATLTTAIMLASLEIISPNTFEVPISWQNHLTVARQMIIARGGPKSVQRKDRVAYFLSRWFAYLDVLGSLSGSKNDRPLGSSYWSEDAYSTDEDFQIDCLLGFTSRCIGILARIAELAKQCETKRIDDDGNVRSDWRPSQDVVEQAERIRRDLQEGRDHVYKGCNHRSADNSESEAGWDALEIYATNEAFHWAGLIHLCRRVLGKPTQDPEVQNAVREIVGALFKVRKGSTAEACLLFPMFTAGCDAVDPGQRAKILERLKSVEGFGMTHVSLFLYTCVLFSLVVWFVLFLTLLIALVSNARC</sequence>
<feature type="region of interest" description="Disordered" evidence="3">
    <location>
        <begin position="58"/>
        <end position="80"/>
    </location>
</feature>
<accession>A0A8E2E3B6</accession>
<evidence type="ECO:0000256" key="4">
    <source>
        <dbReference type="SAM" id="Phobius"/>
    </source>
</evidence>
<dbReference type="InterPro" id="IPR021858">
    <property type="entry name" value="Fun_TF"/>
</dbReference>
<feature type="transmembrane region" description="Helical" evidence="4">
    <location>
        <begin position="836"/>
        <end position="861"/>
    </location>
</feature>
<dbReference type="GO" id="GO:0045944">
    <property type="term" value="P:positive regulation of transcription by RNA polymerase II"/>
    <property type="evidence" value="ECO:0007669"/>
    <property type="project" value="TreeGrafter"/>
</dbReference>
<dbReference type="PANTHER" id="PTHR37534:SF43">
    <property type="entry name" value="FINGER DOMAIN PROTEIN, PUTATIVE (AFU_ORTHOLOGUE AFUA_1G01850)-RELATED"/>
    <property type="match status" value="1"/>
</dbReference>
<keyword evidence="2" id="KW-0539">Nucleus</keyword>
<keyword evidence="4" id="KW-1133">Transmembrane helix</keyword>
<dbReference type="InterPro" id="IPR001138">
    <property type="entry name" value="Zn2Cys6_DnaBD"/>
</dbReference>
<dbReference type="CDD" id="cd00067">
    <property type="entry name" value="GAL4"/>
    <property type="match status" value="1"/>
</dbReference>
<dbReference type="SUPFAM" id="SSF57701">
    <property type="entry name" value="Zn2/Cys6 DNA-binding domain"/>
    <property type="match status" value="1"/>
</dbReference>
<reference evidence="6 7" key="1">
    <citation type="journal article" date="2016" name="Nat. Commun.">
        <title>Ectomycorrhizal ecology is imprinted in the genome of the dominant symbiotic fungus Cenococcum geophilum.</title>
        <authorList>
            <consortium name="DOE Joint Genome Institute"/>
            <person name="Peter M."/>
            <person name="Kohler A."/>
            <person name="Ohm R.A."/>
            <person name="Kuo A."/>
            <person name="Krutzmann J."/>
            <person name="Morin E."/>
            <person name="Arend M."/>
            <person name="Barry K.W."/>
            <person name="Binder M."/>
            <person name="Choi C."/>
            <person name="Clum A."/>
            <person name="Copeland A."/>
            <person name="Grisel N."/>
            <person name="Haridas S."/>
            <person name="Kipfer T."/>
            <person name="LaButti K."/>
            <person name="Lindquist E."/>
            <person name="Lipzen A."/>
            <person name="Maire R."/>
            <person name="Meier B."/>
            <person name="Mihaltcheva S."/>
            <person name="Molinier V."/>
            <person name="Murat C."/>
            <person name="Poggeler S."/>
            <person name="Quandt C.A."/>
            <person name="Sperisen C."/>
            <person name="Tritt A."/>
            <person name="Tisserant E."/>
            <person name="Crous P.W."/>
            <person name="Henrissat B."/>
            <person name="Nehls U."/>
            <person name="Egli S."/>
            <person name="Spatafora J.W."/>
            <person name="Grigoriev I.V."/>
            <person name="Martin F.M."/>
        </authorList>
    </citation>
    <scope>NUCLEOTIDE SEQUENCE [LARGE SCALE GENOMIC DNA]</scope>
    <source>
        <strain evidence="6 7">CBS 459.81</strain>
    </source>
</reference>
<feature type="compositionally biased region" description="Polar residues" evidence="3">
    <location>
        <begin position="64"/>
        <end position="80"/>
    </location>
</feature>
<evidence type="ECO:0000256" key="2">
    <source>
        <dbReference type="ARBA" id="ARBA00023242"/>
    </source>
</evidence>
<dbReference type="OrthoDB" id="5229455at2759"/>
<proteinExistence type="predicted"/>